<dbReference type="RefSeq" id="WP_005844914.1">
    <property type="nucleotide sequence ID" value="NZ_JNHM01000027.1"/>
</dbReference>
<protein>
    <recommendedName>
        <fullName evidence="4">DUF4252 domain-containing protein</fullName>
    </recommendedName>
</protein>
<dbReference type="AlphaFoldDB" id="A0A069SIB2"/>
<proteinExistence type="predicted"/>
<evidence type="ECO:0000313" key="3">
    <source>
        <dbReference type="Proteomes" id="UP000027661"/>
    </source>
</evidence>
<keyword evidence="1" id="KW-0732">Signal</keyword>
<dbReference type="PATRIC" id="fig|1339352.3.peg.1897"/>
<evidence type="ECO:0008006" key="4">
    <source>
        <dbReference type="Google" id="ProtNLM"/>
    </source>
</evidence>
<comment type="caution">
    <text evidence="2">The sequence shown here is derived from an EMBL/GenBank/DDBJ whole genome shotgun (WGS) entry which is preliminary data.</text>
</comment>
<dbReference type="DNASU" id="5301741"/>
<evidence type="ECO:0000313" key="2">
    <source>
        <dbReference type="EMBL" id="KDS54175.1"/>
    </source>
</evidence>
<organism evidence="2 3">
    <name type="scientific">Phocaeicola vulgatus str. 3975 RP4</name>
    <dbReference type="NCBI Taxonomy" id="1339352"/>
    <lineage>
        <taxon>Bacteria</taxon>
        <taxon>Pseudomonadati</taxon>
        <taxon>Bacteroidota</taxon>
        <taxon>Bacteroidia</taxon>
        <taxon>Bacteroidales</taxon>
        <taxon>Bacteroidaceae</taxon>
        <taxon>Phocaeicola</taxon>
    </lineage>
</organism>
<feature type="signal peptide" evidence="1">
    <location>
        <begin position="1"/>
        <end position="20"/>
    </location>
</feature>
<evidence type="ECO:0000256" key="1">
    <source>
        <dbReference type="SAM" id="SignalP"/>
    </source>
</evidence>
<dbReference type="Proteomes" id="UP000027661">
    <property type="component" value="Unassembled WGS sequence"/>
</dbReference>
<dbReference type="GeneID" id="5301741"/>
<reference evidence="2 3" key="1">
    <citation type="submission" date="2014-04" db="EMBL/GenBank/DDBJ databases">
        <authorList>
            <person name="Sears C."/>
            <person name="Carroll K."/>
            <person name="Sack B.R."/>
            <person name="Qadri F."/>
            <person name="Myers L.L."/>
            <person name="Chung G.-T."/>
            <person name="Escheverria P."/>
            <person name="Fraser C.M."/>
            <person name="Sadzewicz L."/>
            <person name="Shefchek K.A."/>
            <person name="Tallon L."/>
            <person name="Das S.P."/>
            <person name="Daugherty S."/>
            <person name="Mongodin E.F."/>
        </authorList>
    </citation>
    <scope>NUCLEOTIDE SEQUENCE [LARGE SCALE GENOMIC DNA]</scope>
    <source>
        <strain evidence="2 3">3975 RP4</strain>
    </source>
</reference>
<accession>A0A069SIB2</accession>
<dbReference type="EMBL" id="JNHM01000027">
    <property type="protein sequence ID" value="KDS54175.1"/>
    <property type="molecule type" value="Genomic_DNA"/>
</dbReference>
<feature type="chain" id="PRO_5001666611" description="DUF4252 domain-containing protein" evidence="1">
    <location>
        <begin position="21"/>
        <end position="152"/>
    </location>
</feature>
<sequence length="152" mass="17332">MKRTYIITLLLSLCSLFTYAQDSFFDKFADMDGVTSVYISKAMLSLMPDMKTEGVNIGEVASKLDNIQILSCEKPDIIAKLKKETAFISPKNGYEELMRINDEGEKTIIYLKRNKNKEKEFVLMSQEKNEFTIIAITGNLTLQEIQGIINKE</sequence>
<name>A0A069SIB2_PHOVU</name>
<dbReference type="Pfam" id="PF14060">
    <property type="entry name" value="DUF4252"/>
    <property type="match status" value="1"/>
</dbReference>
<dbReference type="InterPro" id="IPR025348">
    <property type="entry name" value="DUF4252"/>
</dbReference>
<gene>
    <name evidence="2" type="ORF">M099_1959</name>
</gene>